<feature type="domain" description="DUF218" evidence="2">
    <location>
        <begin position="76"/>
        <end position="242"/>
    </location>
</feature>
<name>A0A1V5SJX1_9BACT</name>
<evidence type="ECO:0000313" key="3">
    <source>
        <dbReference type="EMBL" id="OQA54856.1"/>
    </source>
</evidence>
<dbReference type="GO" id="GO:0000270">
    <property type="term" value="P:peptidoglycan metabolic process"/>
    <property type="evidence" value="ECO:0007669"/>
    <property type="project" value="TreeGrafter"/>
</dbReference>
<dbReference type="PANTHER" id="PTHR30336:SF4">
    <property type="entry name" value="ENVELOPE BIOGENESIS FACTOR ELYC"/>
    <property type="match status" value="1"/>
</dbReference>
<protein>
    <recommendedName>
        <fullName evidence="2">DUF218 domain-containing protein</fullName>
    </recommendedName>
</protein>
<dbReference type="GO" id="GO:0005886">
    <property type="term" value="C:plasma membrane"/>
    <property type="evidence" value="ECO:0007669"/>
    <property type="project" value="TreeGrafter"/>
</dbReference>
<proteinExistence type="predicted"/>
<keyword evidence="1" id="KW-1133">Transmembrane helix</keyword>
<dbReference type="InterPro" id="IPR014729">
    <property type="entry name" value="Rossmann-like_a/b/a_fold"/>
</dbReference>
<reference evidence="3" key="1">
    <citation type="submission" date="2017-02" db="EMBL/GenBank/DDBJ databases">
        <title>Delving into the versatile metabolic prowess of the omnipresent phylum Bacteroidetes.</title>
        <authorList>
            <person name="Nobu M.K."/>
            <person name="Mei R."/>
            <person name="Narihiro T."/>
            <person name="Kuroda K."/>
            <person name="Liu W.-T."/>
        </authorList>
    </citation>
    <scope>NUCLEOTIDE SEQUENCE</scope>
    <source>
        <strain evidence="3">ADurb.Bin276</strain>
    </source>
</reference>
<feature type="transmembrane region" description="Helical" evidence="1">
    <location>
        <begin position="41"/>
        <end position="60"/>
    </location>
</feature>
<comment type="caution">
    <text evidence="3">The sequence shown here is derived from an EMBL/GenBank/DDBJ whole genome shotgun (WGS) entry which is preliminary data.</text>
</comment>
<evidence type="ECO:0000259" key="2">
    <source>
        <dbReference type="Pfam" id="PF02698"/>
    </source>
</evidence>
<feature type="transmembrane region" description="Helical" evidence="1">
    <location>
        <begin position="12"/>
        <end position="29"/>
    </location>
</feature>
<sequence>MGFFLQKVLTSFIEPPGVFIAIALFFGLLARKKEKESLKWITLAVIIYFFSTGIGVRFLLPSSNVTPQYTSTDQPQVIIVLGGGTYLDTYQNRFLPGPYSFLRLHQGYTLWQKEKIPLLVSGGQVWVKSGPSEADIMADILKQWGVPQDNIITESKSRNTKENAEYCSQILLNNHWNSFYLVTSEIHLKRAMISFQSFLPDASIIPVSAHPPYDRTPIVLSDFLPSLQAFSAFAQIIHEYLGLLVLFLN</sequence>
<organism evidence="3">
    <name type="scientific">Candidatus Atribacter allofermentans</name>
    <dbReference type="NCBI Taxonomy" id="1852833"/>
    <lineage>
        <taxon>Bacteria</taxon>
        <taxon>Pseudomonadati</taxon>
        <taxon>Atribacterota</taxon>
        <taxon>Atribacteria</taxon>
        <taxon>Atribacterales</taxon>
        <taxon>Atribacteraceae</taxon>
        <taxon>Atribacter</taxon>
    </lineage>
</organism>
<dbReference type="AlphaFoldDB" id="A0A1V5SJX1"/>
<gene>
    <name evidence="3" type="ORF">BWY41_01867</name>
</gene>
<dbReference type="CDD" id="cd06259">
    <property type="entry name" value="YdcF-like"/>
    <property type="match status" value="1"/>
</dbReference>
<dbReference type="EMBL" id="MWBQ01000193">
    <property type="protein sequence ID" value="OQA54856.1"/>
    <property type="molecule type" value="Genomic_DNA"/>
</dbReference>
<evidence type="ECO:0000256" key="1">
    <source>
        <dbReference type="SAM" id="Phobius"/>
    </source>
</evidence>
<keyword evidence="1" id="KW-0472">Membrane</keyword>
<dbReference type="Gene3D" id="3.40.50.620">
    <property type="entry name" value="HUPs"/>
    <property type="match status" value="1"/>
</dbReference>
<dbReference type="Proteomes" id="UP000485569">
    <property type="component" value="Unassembled WGS sequence"/>
</dbReference>
<dbReference type="InterPro" id="IPR051599">
    <property type="entry name" value="Cell_Envelope_Assoc"/>
</dbReference>
<keyword evidence="1" id="KW-0812">Transmembrane</keyword>
<dbReference type="InterPro" id="IPR003848">
    <property type="entry name" value="DUF218"/>
</dbReference>
<dbReference type="PANTHER" id="PTHR30336">
    <property type="entry name" value="INNER MEMBRANE PROTEIN, PROBABLE PERMEASE"/>
    <property type="match status" value="1"/>
</dbReference>
<dbReference type="Pfam" id="PF02698">
    <property type="entry name" value="DUF218"/>
    <property type="match status" value="1"/>
</dbReference>
<accession>A0A1V5SJX1</accession>
<dbReference type="GO" id="GO:0043164">
    <property type="term" value="P:Gram-negative-bacterium-type cell wall biogenesis"/>
    <property type="evidence" value="ECO:0007669"/>
    <property type="project" value="TreeGrafter"/>
</dbReference>